<evidence type="ECO:0000313" key="5">
    <source>
        <dbReference type="Proteomes" id="UP000646579"/>
    </source>
</evidence>
<feature type="transmembrane region" description="Helical" evidence="1">
    <location>
        <begin position="178"/>
        <end position="199"/>
    </location>
</feature>
<dbReference type="CDD" id="cd01949">
    <property type="entry name" value="GGDEF"/>
    <property type="match status" value="1"/>
</dbReference>
<dbReference type="GO" id="GO:0071111">
    <property type="term" value="F:cyclic-guanylate-specific phosphodiesterase activity"/>
    <property type="evidence" value="ECO:0007669"/>
    <property type="project" value="InterPro"/>
</dbReference>
<dbReference type="Gene3D" id="3.30.70.270">
    <property type="match status" value="1"/>
</dbReference>
<dbReference type="SMART" id="SM00052">
    <property type="entry name" value="EAL"/>
    <property type="match status" value="1"/>
</dbReference>
<dbReference type="Pfam" id="PF00563">
    <property type="entry name" value="EAL"/>
    <property type="match status" value="1"/>
</dbReference>
<protein>
    <submittedName>
        <fullName evidence="4">GGDEF-domain containing protein</fullName>
    </submittedName>
</protein>
<reference evidence="4" key="2">
    <citation type="submission" date="2020-09" db="EMBL/GenBank/DDBJ databases">
        <authorList>
            <person name="Sun Q."/>
            <person name="Kim S."/>
        </authorList>
    </citation>
    <scope>NUCLEOTIDE SEQUENCE</scope>
    <source>
        <strain evidence="4">KCTC 32437</strain>
    </source>
</reference>
<dbReference type="AlphaFoldDB" id="A0A918VQ58"/>
<dbReference type="InterPro" id="IPR043128">
    <property type="entry name" value="Rev_trsase/Diguanyl_cyclase"/>
</dbReference>
<sequence length="653" mass="71417">MLDWLARFLTAKSSDTLVVSQVEALKHRVPILYAVLGVNTFALAITHFRDVPHLISVYPPAVAILLMSLRSIQWFRLKDAAPPPHEARRRITQTTLLTALLSVALMAWSSVMYLHPGAAGASGIGIDRNGHTVLFVGITVVSCIVLLMHVRVTALLTTLIVIPPFCLVLAAHGSQVELAVSMNLVLVAAALTYVTVVFSRDFAHLVESRAAMDEMYSRQKHLASTDPLTQLDNRRRFNDQLNEALKTGQPCAVLLLDLDGFKMLNDAHGHAVGDRVLRVIAERLVEVSQGEDALSIARMGGDEFAILRSRPPDALELYNYAERIIRQCKLPMKDAGLTVSVGVSVGVSEIRSSDFAESPSSHIERADFALFYAKQSGRGRVEFYTPEHESKIRRTAIVEQALKNADLDQEISIAFQPVYSAKTLNLQAFEALARWHNPSLGQVAPDEFIPLAERCGAVHRITCAVLHKCLREAGSWPEEVGLKVNLSIYDLSSREQMHRLLAIIEDSGICGARLTFEVTETAFSNQLDAVRDSLETLRALGCSIAIDDFGTGYSSLNALHLFRPDMIKIDRSFVARLGSTDEGRAMIRTIIEMSHNLGASALAEGIEDEAQCRALMALGCDALQGYWFSRPVAAAHAHSLASATGAPRVAGNG</sequence>
<dbReference type="SUPFAM" id="SSF55073">
    <property type="entry name" value="Nucleotide cyclase"/>
    <property type="match status" value="1"/>
</dbReference>
<feature type="domain" description="GGDEF" evidence="3">
    <location>
        <begin position="249"/>
        <end position="386"/>
    </location>
</feature>
<keyword evidence="1" id="KW-0812">Transmembrane</keyword>
<keyword evidence="5" id="KW-1185">Reference proteome</keyword>
<feature type="transmembrane region" description="Helical" evidence="1">
    <location>
        <begin position="130"/>
        <end position="147"/>
    </location>
</feature>
<dbReference type="Gene3D" id="3.20.20.450">
    <property type="entry name" value="EAL domain"/>
    <property type="match status" value="1"/>
</dbReference>
<name>A0A918VQ58_9HYPH</name>
<feature type="transmembrane region" description="Helical" evidence="1">
    <location>
        <begin position="55"/>
        <end position="75"/>
    </location>
</feature>
<accession>A0A918VQ58</accession>
<dbReference type="InterPro" id="IPR035919">
    <property type="entry name" value="EAL_sf"/>
</dbReference>
<dbReference type="PANTHER" id="PTHR33121">
    <property type="entry name" value="CYCLIC DI-GMP PHOSPHODIESTERASE PDEF"/>
    <property type="match status" value="1"/>
</dbReference>
<dbReference type="PROSITE" id="PS50887">
    <property type="entry name" value="GGDEF"/>
    <property type="match status" value="1"/>
</dbReference>
<proteinExistence type="predicted"/>
<evidence type="ECO:0000313" key="4">
    <source>
        <dbReference type="EMBL" id="GHA18772.1"/>
    </source>
</evidence>
<evidence type="ECO:0000259" key="2">
    <source>
        <dbReference type="PROSITE" id="PS50883"/>
    </source>
</evidence>
<dbReference type="NCBIfam" id="TIGR00254">
    <property type="entry name" value="GGDEF"/>
    <property type="match status" value="1"/>
</dbReference>
<dbReference type="PANTHER" id="PTHR33121:SF71">
    <property type="entry name" value="OXYGEN SENSOR PROTEIN DOSP"/>
    <property type="match status" value="1"/>
</dbReference>
<feature type="domain" description="EAL" evidence="2">
    <location>
        <begin position="395"/>
        <end position="645"/>
    </location>
</feature>
<keyword evidence="1" id="KW-0472">Membrane</keyword>
<dbReference type="InterPro" id="IPR001633">
    <property type="entry name" value="EAL_dom"/>
</dbReference>
<feature type="transmembrane region" description="Helical" evidence="1">
    <location>
        <begin position="96"/>
        <end position="115"/>
    </location>
</feature>
<dbReference type="SMART" id="SM00267">
    <property type="entry name" value="GGDEF"/>
    <property type="match status" value="1"/>
</dbReference>
<dbReference type="InterPro" id="IPR029787">
    <property type="entry name" value="Nucleotide_cyclase"/>
</dbReference>
<dbReference type="EMBL" id="BMZE01000001">
    <property type="protein sequence ID" value="GHA18772.1"/>
    <property type="molecule type" value="Genomic_DNA"/>
</dbReference>
<dbReference type="InterPro" id="IPR050706">
    <property type="entry name" value="Cyclic-di-GMP_PDE-like"/>
</dbReference>
<comment type="caution">
    <text evidence="4">The sequence shown here is derived from an EMBL/GenBank/DDBJ whole genome shotgun (WGS) entry which is preliminary data.</text>
</comment>
<reference evidence="4" key="1">
    <citation type="journal article" date="2014" name="Int. J. Syst. Evol. Microbiol.">
        <title>Complete genome sequence of Corynebacterium casei LMG S-19264T (=DSM 44701T), isolated from a smear-ripened cheese.</title>
        <authorList>
            <consortium name="US DOE Joint Genome Institute (JGI-PGF)"/>
            <person name="Walter F."/>
            <person name="Albersmeier A."/>
            <person name="Kalinowski J."/>
            <person name="Ruckert C."/>
        </authorList>
    </citation>
    <scope>NUCLEOTIDE SEQUENCE</scope>
    <source>
        <strain evidence="4">KCTC 32437</strain>
    </source>
</reference>
<dbReference type="RefSeq" id="WP_189424367.1">
    <property type="nucleotide sequence ID" value="NZ_BMZE01000001.1"/>
</dbReference>
<gene>
    <name evidence="4" type="ORF">GCM10007989_12610</name>
</gene>
<feature type="transmembrane region" description="Helical" evidence="1">
    <location>
        <begin position="31"/>
        <end position="49"/>
    </location>
</feature>
<evidence type="ECO:0000259" key="3">
    <source>
        <dbReference type="PROSITE" id="PS50887"/>
    </source>
</evidence>
<dbReference type="InterPro" id="IPR000160">
    <property type="entry name" value="GGDEF_dom"/>
</dbReference>
<dbReference type="Proteomes" id="UP000646579">
    <property type="component" value="Unassembled WGS sequence"/>
</dbReference>
<dbReference type="SUPFAM" id="SSF141868">
    <property type="entry name" value="EAL domain-like"/>
    <property type="match status" value="1"/>
</dbReference>
<dbReference type="Pfam" id="PF00990">
    <property type="entry name" value="GGDEF"/>
    <property type="match status" value="1"/>
</dbReference>
<keyword evidence="1" id="KW-1133">Transmembrane helix</keyword>
<evidence type="ECO:0000256" key="1">
    <source>
        <dbReference type="SAM" id="Phobius"/>
    </source>
</evidence>
<dbReference type="CDD" id="cd01948">
    <property type="entry name" value="EAL"/>
    <property type="match status" value="1"/>
</dbReference>
<dbReference type="PROSITE" id="PS50883">
    <property type="entry name" value="EAL"/>
    <property type="match status" value="1"/>
</dbReference>
<organism evidence="4 5">
    <name type="scientific">Devosia pacifica</name>
    <dbReference type="NCBI Taxonomy" id="1335967"/>
    <lineage>
        <taxon>Bacteria</taxon>
        <taxon>Pseudomonadati</taxon>
        <taxon>Pseudomonadota</taxon>
        <taxon>Alphaproteobacteria</taxon>
        <taxon>Hyphomicrobiales</taxon>
        <taxon>Devosiaceae</taxon>
        <taxon>Devosia</taxon>
    </lineage>
</organism>